<evidence type="ECO:0000259" key="5">
    <source>
        <dbReference type="Pfam" id="PF13407"/>
    </source>
</evidence>
<dbReference type="InterPro" id="IPR025997">
    <property type="entry name" value="SBP_2_dom"/>
</dbReference>
<gene>
    <name evidence="6" type="ORF">F5I99_09155</name>
</gene>
<accession>A0A5J6LD77</accession>
<evidence type="ECO:0000256" key="4">
    <source>
        <dbReference type="SAM" id="SignalP"/>
    </source>
</evidence>
<evidence type="ECO:0000256" key="2">
    <source>
        <dbReference type="ARBA" id="ARBA00007639"/>
    </source>
</evidence>
<keyword evidence="7" id="KW-1185">Reference proteome</keyword>
<dbReference type="Pfam" id="PF13407">
    <property type="entry name" value="Peripla_BP_4"/>
    <property type="match status" value="1"/>
</dbReference>
<dbReference type="PANTHER" id="PTHR46847">
    <property type="entry name" value="D-ALLOSE-BINDING PERIPLASMIC PROTEIN-RELATED"/>
    <property type="match status" value="1"/>
</dbReference>
<dbReference type="EMBL" id="CP044222">
    <property type="protein sequence ID" value="QEW06654.1"/>
    <property type="molecule type" value="Genomic_DNA"/>
</dbReference>
<dbReference type="InterPro" id="IPR028082">
    <property type="entry name" value="Peripla_BP_I"/>
</dbReference>
<sequence>MKKFLLVLSVVLSVFFVETVSANFVAVSMPKFDDNFQTVLRENIEARADQLNLIVYVGNAEDQLEQQLEQIRHFVEAEADAIIVLPVLTTPDAINQMLEARGNSDIPMVFLQRLPEIDTYPEKVVYLGSDETESGSMQMEELARLAAYEGQVAILQGAEGNPASTVRTDYVREVVDKYPGMSVTLQERGNWARNQALTIVKRWLDESPEQFSIIAANNDEMALGAIMAFEQAGIDPNHYLVGGIDATRDALASMQKDLLDVTVLQDAASQGKGAIDAALAMINGREVPEKIWVPFRLVTPENIQQFVE</sequence>
<evidence type="ECO:0000256" key="3">
    <source>
        <dbReference type="ARBA" id="ARBA00022729"/>
    </source>
</evidence>
<feature type="domain" description="Periplasmic binding protein" evidence="5">
    <location>
        <begin position="25"/>
        <end position="286"/>
    </location>
</feature>
<name>A0A5J6LD77_9GAMM</name>
<evidence type="ECO:0000313" key="7">
    <source>
        <dbReference type="Proteomes" id="UP000325606"/>
    </source>
</evidence>
<feature type="chain" id="PRO_5023859307" evidence="4">
    <location>
        <begin position="23"/>
        <end position="308"/>
    </location>
</feature>
<organism evidence="6 7">
    <name type="scientific">Nitrincola iocasae</name>
    <dbReference type="NCBI Taxonomy" id="2614693"/>
    <lineage>
        <taxon>Bacteria</taxon>
        <taxon>Pseudomonadati</taxon>
        <taxon>Pseudomonadota</taxon>
        <taxon>Gammaproteobacteria</taxon>
        <taxon>Oceanospirillales</taxon>
        <taxon>Oceanospirillaceae</taxon>
        <taxon>Nitrincola</taxon>
    </lineage>
</organism>
<protein>
    <submittedName>
        <fullName evidence="6">Sugar ABC transporter substrate-binding protein</fullName>
    </submittedName>
</protein>
<dbReference type="SUPFAM" id="SSF53822">
    <property type="entry name" value="Periplasmic binding protein-like I"/>
    <property type="match status" value="1"/>
</dbReference>
<dbReference type="GO" id="GO:0030313">
    <property type="term" value="C:cell envelope"/>
    <property type="evidence" value="ECO:0007669"/>
    <property type="project" value="UniProtKB-SubCell"/>
</dbReference>
<dbReference type="Proteomes" id="UP000325606">
    <property type="component" value="Chromosome"/>
</dbReference>
<dbReference type="GO" id="GO:0030246">
    <property type="term" value="F:carbohydrate binding"/>
    <property type="evidence" value="ECO:0007669"/>
    <property type="project" value="UniProtKB-ARBA"/>
</dbReference>
<dbReference type="KEGG" id="nik:F5I99_09155"/>
<keyword evidence="3 4" id="KW-0732">Signal</keyword>
<dbReference type="AlphaFoldDB" id="A0A5J6LD77"/>
<evidence type="ECO:0000313" key="6">
    <source>
        <dbReference type="EMBL" id="QEW06654.1"/>
    </source>
</evidence>
<feature type="signal peptide" evidence="4">
    <location>
        <begin position="1"/>
        <end position="22"/>
    </location>
</feature>
<evidence type="ECO:0000256" key="1">
    <source>
        <dbReference type="ARBA" id="ARBA00004196"/>
    </source>
</evidence>
<dbReference type="PANTHER" id="PTHR46847:SF1">
    <property type="entry name" value="D-ALLOSE-BINDING PERIPLASMIC PROTEIN-RELATED"/>
    <property type="match status" value="1"/>
</dbReference>
<reference evidence="6 7" key="1">
    <citation type="submission" date="2019-09" db="EMBL/GenBank/DDBJ databases">
        <title>Nitrincola iocasae sp. nov., a bacterium isolated from the sediment collected at a cold seep field in South China Sea.</title>
        <authorList>
            <person name="Zhang H."/>
            <person name="Wang H."/>
            <person name="Li C."/>
        </authorList>
    </citation>
    <scope>NUCLEOTIDE SEQUENCE [LARGE SCALE GENOMIC DNA]</scope>
    <source>
        <strain evidence="6 7">KXZD1103</strain>
    </source>
</reference>
<dbReference type="Gene3D" id="3.40.50.2300">
    <property type="match status" value="2"/>
</dbReference>
<dbReference type="GO" id="GO:0055085">
    <property type="term" value="P:transmembrane transport"/>
    <property type="evidence" value="ECO:0007669"/>
    <property type="project" value="UniProtKB-ARBA"/>
</dbReference>
<proteinExistence type="inferred from homology"/>
<dbReference type="RefSeq" id="WP_151055275.1">
    <property type="nucleotide sequence ID" value="NZ_CP044222.1"/>
</dbReference>
<comment type="subcellular location">
    <subcellularLocation>
        <location evidence="1">Cell envelope</location>
    </subcellularLocation>
</comment>
<comment type="similarity">
    <text evidence="2">Belongs to the bacterial solute-binding protein 2 family.</text>
</comment>